<proteinExistence type="predicted"/>
<feature type="transmembrane region" description="Helical" evidence="1">
    <location>
        <begin position="71"/>
        <end position="91"/>
    </location>
</feature>
<evidence type="ECO:0000313" key="2">
    <source>
        <dbReference type="EMBL" id="CAH9095093.1"/>
    </source>
</evidence>
<dbReference type="OrthoDB" id="1323064at2759"/>
<keyword evidence="1" id="KW-0812">Transmembrane</keyword>
<dbReference type="AlphaFoldDB" id="A0A9P1EBP8"/>
<keyword evidence="1" id="KW-1133">Transmembrane helix</keyword>
<protein>
    <submittedName>
        <fullName evidence="2">Uncharacterized protein</fullName>
    </submittedName>
</protein>
<organism evidence="2 3">
    <name type="scientific">Cuscuta europaea</name>
    <name type="common">European dodder</name>
    <dbReference type="NCBI Taxonomy" id="41803"/>
    <lineage>
        <taxon>Eukaryota</taxon>
        <taxon>Viridiplantae</taxon>
        <taxon>Streptophyta</taxon>
        <taxon>Embryophyta</taxon>
        <taxon>Tracheophyta</taxon>
        <taxon>Spermatophyta</taxon>
        <taxon>Magnoliopsida</taxon>
        <taxon>eudicotyledons</taxon>
        <taxon>Gunneridae</taxon>
        <taxon>Pentapetalae</taxon>
        <taxon>asterids</taxon>
        <taxon>lamiids</taxon>
        <taxon>Solanales</taxon>
        <taxon>Convolvulaceae</taxon>
        <taxon>Cuscuteae</taxon>
        <taxon>Cuscuta</taxon>
        <taxon>Cuscuta subgen. Cuscuta</taxon>
    </lineage>
</organism>
<keyword evidence="1" id="KW-0472">Membrane</keyword>
<gene>
    <name evidence="2" type="ORF">CEURO_LOCUS12991</name>
</gene>
<accession>A0A9P1EBP8</accession>
<evidence type="ECO:0000313" key="3">
    <source>
        <dbReference type="Proteomes" id="UP001152484"/>
    </source>
</evidence>
<name>A0A9P1EBP8_CUSEU</name>
<dbReference type="EMBL" id="CAMAPE010000033">
    <property type="protein sequence ID" value="CAH9095093.1"/>
    <property type="molecule type" value="Genomic_DNA"/>
</dbReference>
<dbReference type="Proteomes" id="UP001152484">
    <property type="component" value="Unassembled WGS sequence"/>
</dbReference>
<sequence>MKASQGLATKMKIVSGGFAMSAGRGEVDGFCVGQILIDNGESIGVVPMVRPPPELPPWVERSARVRERFPFSYYFFVIWILVNIYVVRFASLFGNLAYFYVVGSIWIYGASDRCVNPATWLAIRVALSGMTVSKSNHRVYSRSFWSLVGVSFDFRLIDVMILKLMI</sequence>
<reference evidence="2" key="1">
    <citation type="submission" date="2022-07" db="EMBL/GenBank/DDBJ databases">
        <authorList>
            <person name="Macas J."/>
            <person name="Novak P."/>
            <person name="Neumann P."/>
        </authorList>
    </citation>
    <scope>NUCLEOTIDE SEQUENCE</scope>
</reference>
<evidence type="ECO:0000256" key="1">
    <source>
        <dbReference type="SAM" id="Phobius"/>
    </source>
</evidence>
<keyword evidence="3" id="KW-1185">Reference proteome</keyword>
<comment type="caution">
    <text evidence="2">The sequence shown here is derived from an EMBL/GenBank/DDBJ whole genome shotgun (WGS) entry which is preliminary data.</text>
</comment>